<accession>A0ACC2AD11</accession>
<evidence type="ECO:0000313" key="2">
    <source>
        <dbReference type="Proteomes" id="UP001162992"/>
    </source>
</evidence>
<name>A0ACC2AD11_DIPCM</name>
<organism evidence="1 2">
    <name type="scientific">Diphasiastrum complanatum</name>
    <name type="common">Issler's clubmoss</name>
    <name type="synonym">Lycopodium complanatum</name>
    <dbReference type="NCBI Taxonomy" id="34168"/>
    <lineage>
        <taxon>Eukaryota</taxon>
        <taxon>Viridiplantae</taxon>
        <taxon>Streptophyta</taxon>
        <taxon>Embryophyta</taxon>
        <taxon>Tracheophyta</taxon>
        <taxon>Lycopodiopsida</taxon>
        <taxon>Lycopodiales</taxon>
        <taxon>Lycopodiaceae</taxon>
        <taxon>Lycopodioideae</taxon>
        <taxon>Diphasiastrum</taxon>
    </lineage>
</organism>
<gene>
    <name evidence="1" type="ORF">O6H91_22G013700</name>
</gene>
<dbReference type="EMBL" id="CM055113">
    <property type="protein sequence ID" value="KAJ7515449.1"/>
    <property type="molecule type" value="Genomic_DNA"/>
</dbReference>
<comment type="caution">
    <text evidence="1">The sequence shown here is derived from an EMBL/GenBank/DDBJ whole genome shotgun (WGS) entry which is preliminary data.</text>
</comment>
<dbReference type="Proteomes" id="UP001162992">
    <property type="component" value="Chromosome 22"/>
</dbReference>
<keyword evidence="2" id="KW-1185">Reference proteome</keyword>
<proteinExistence type="predicted"/>
<protein>
    <submittedName>
        <fullName evidence="1">Uncharacterized protein</fullName>
    </submittedName>
</protein>
<reference evidence="2" key="1">
    <citation type="journal article" date="2024" name="Proc. Natl. Acad. Sci. U.S.A.">
        <title>Extraordinary preservation of gene collinearity over three hundred million years revealed in homosporous lycophytes.</title>
        <authorList>
            <person name="Li C."/>
            <person name="Wickell D."/>
            <person name="Kuo L.Y."/>
            <person name="Chen X."/>
            <person name="Nie B."/>
            <person name="Liao X."/>
            <person name="Peng D."/>
            <person name="Ji J."/>
            <person name="Jenkins J."/>
            <person name="Williams M."/>
            <person name="Shu S."/>
            <person name="Plott C."/>
            <person name="Barry K."/>
            <person name="Rajasekar S."/>
            <person name="Grimwood J."/>
            <person name="Han X."/>
            <person name="Sun S."/>
            <person name="Hou Z."/>
            <person name="He W."/>
            <person name="Dai G."/>
            <person name="Sun C."/>
            <person name="Schmutz J."/>
            <person name="Leebens-Mack J.H."/>
            <person name="Li F.W."/>
            <person name="Wang L."/>
        </authorList>
    </citation>
    <scope>NUCLEOTIDE SEQUENCE [LARGE SCALE GENOMIC DNA]</scope>
    <source>
        <strain evidence="2">cv. PW_Plant_1</strain>
    </source>
</reference>
<sequence>MEAHEENWEADQEQKGAPISEDLSTQHSQQQVPPVETEDQNRHSYNIKEQGQELKRNANIIEDDENQEDLKSPKPKDKIVEERKDSSANKGTSEIDIMGGRDKDTDISEKHMRRTESSKETGYSQTH</sequence>
<evidence type="ECO:0000313" key="1">
    <source>
        <dbReference type="EMBL" id="KAJ7515449.1"/>
    </source>
</evidence>